<sequence length="214" mass="25371">MKHIYTTIIIPATSLLPILIGYKKKVFISKYLAIIFAYLIFAGIMIFPERILGSHHINNLPLLHFYTIVEFLFIARYFQKIFQTKLINQVATLISIVFTILSILNFIYIQDIYQYNSYPRPIAAIIIIFFCIYHIFWQAEKQQEKAWLKQPENWITVGLLVYFCSSLFYFAFLNIIYQRPTLTLYFILGDVHATLVLLMYVLFSKGFLVYKNER</sequence>
<dbReference type="Proteomes" id="UP000268007">
    <property type="component" value="Unassembled WGS sequence"/>
</dbReference>
<keyword evidence="1" id="KW-0472">Membrane</keyword>
<accession>A0A495J432</accession>
<gene>
    <name evidence="2" type="ORF">BDD43_3931</name>
</gene>
<feature type="transmembrane region" description="Helical" evidence="1">
    <location>
        <begin position="121"/>
        <end position="137"/>
    </location>
</feature>
<feature type="transmembrane region" description="Helical" evidence="1">
    <location>
        <begin position="157"/>
        <end position="177"/>
    </location>
</feature>
<reference evidence="2 3" key="1">
    <citation type="submission" date="2018-10" db="EMBL/GenBank/DDBJ databases">
        <title>Genomic Encyclopedia of Archaeal and Bacterial Type Strains, Phase II (KMG-II): from individual species to whole genera.</title>
        <authorList>
            <person name="Goeker M."/>
        </authorList>
    </citation>
    <scope>NUCLEOTIDE SEQUENCE [LARGE SCALE GENOMIC DNA]</scope>
    <source>
        <strain evidence="2 3">DSM 18602</strain>
    </source>
</reference>
<organism evidence="2 3">
    <name type="scientific">Mucilaginibacter gracilis</name>
    <dbReference type="NCBI Taxonomy" id="423350"/>
    <lineage>
        <taxon>Bacteria</taxon>
        <taxon>Pseudomonadati</taxon>
        <taxon>Bacteroidota</taxon>
        <taxon>Sphingobacteriia</taxon>
        <taxon>Sphingobacteriales</taxon>
        <taxon>Sphingobacteriaceae</taxon>
        <taxon>Mucilaginibacter</taxon>
    </lineage>
</organism>
<feature type="transmembrane region" description="Helical" evidence="1">
    <location>
        <begin position="6"/>
        <end position="22"/>
    </location>
</feature>
<dbReference type="AlphaFoldDB" id="A0A495J432"/>
<feature type="transmembrane region" description="Helical" evidence="1">
    <location>
        <begin position="31"/>
        <end position="48"/>
    </location>
</feature>
<comment type="caution">
    <text evidence="2">The sequence shown here is derived from an EMBL/GenBank/DDBJ whole genome shotgun (WGS) entry which is preliminary data.</text>
</comment>
<keyword evidence="3" id="KW-1185">Reference proteome</keyword>
<evidence type="ECO:0000313" key="2">
    <source>
        <dbReference type="EMBL" id="RKR83717.1"/>
    </source>
</evidence>
<dbReference type="EMBL" id="RBKU01000001">
    <property type="protein sequence ID" value="RKR83717.1"/>
    <property type="molecule type" value="Genomic_DNA"/>
</dbReference>
<evidence type="ECO:0000256" key="1">
    <source>
        <dbReference type="SAM" id="Phobius"/>
    </source>
</evidence>
<protein>
    <submittedName>
        <fullName evidence="2">Uncharacterized protein</fullName>
    </submittedName>
</protein>
<evidence type="ECO:0000313" key="3">
    <source>
        <dbReference type="Proteomes" id="UP000268007"/>
    </source>
</evidence>
<feature type="transmembrane region" description="Helical" evidence="1">
    <location>
        <begin position="90"/>
        <end position="109"/>
    </location>
</feature>
<name>A0A495J432_9SPHI</name>
<feature type="transmembrane region" description="Helical" evidence="1">
    <location>
        <begin position="183"/>
        <end position="203"/>
    </location>
</feature>
<keyword evidence="1" id="KW-0812">Transmembrane</keyword>
<proteinExistence type="predicted"/>
<keyword evidence="1" id="KW-1133">Transmembrane helix</keyword>